<dbReference type="InterPro" id="IPR013177">
    <property type="entry name" value="Ribosomal_mS38_C"/>
</dbReference>
<name>A0A835WUK4_9CHLO</name>
<gene>
    <name evidence="3" type="ORF">HYH02_002337</name>
</gene>
<protein>
    <recommendedName>
        <fullName evidence="2">Ribosomal protein mS38 C-terminal domain-containing protein</fullName>
    </recommendedName>
</protein>
<feature type="domain" description="Ribosomal protein mS38 C-terminal" evidence="2">
    <location>
        <begin position="70"/>
        <end position="99"/>
    </location>
</feature>
<proteinExistence type="predicted"/>
<evidence type="ECO:0000259" key="2">
    <source>
        <dbReference type="SMART" id="SM01155"/>
    </source>
</evidence>
<dbReference type="OrthoDB" id="10564657at2759"/>
<comment type="caution">
    <text evidence="3">The sequence shown here is derived from an EMBL/GenBank/DDBJ whole genome shotgun (WGS) entry which is preliminary data.</text>
</comment>
<dbReference type="Proteomes" id="UP000613740">
    <property type="component" value="Unassembled WGS sequence"/>
</dbReference>
<feature type="region of interest" description="Disordered" evidence="1">
    <location>
        <begin position="81"/>
        <end position="100"/>
    </location>
</feature>
<evidence type="ECO:0000313" key="3">
    <source>
        <dbReference type="EMBL" id="KAG2453001.1"/>
    </source>
</evidence>
<reference evidence="3" key="1">
    <citation type="journal article" date="2020" name="bioRxiv">
        <title>Comparative genomics of Chlamydomonas.</title>
        <authorList>
            <person name="Craig R.J."/>
            <person name="Hasan A.R."/>
            <person name="Ness R.W."/>
            <person name="Keightley P.D."/>
        </authorList>
    </citation>
    <scope>NUCLEOTIDE SEQUENCE</scope>
    <source>
        <strain evidence="3">CCAP 11/173</strain>
    </source>
</reference>
<evidence type="ECO:0000313" key="4">
    <source>
        <dbReference type="Proteomes" id="UP000613740"/>
    </source>
</evidence>
<keyword evidence="4" id="KW-1185">Reference proteome</keyword>
<dbReference type="SMART" id="SM01155">
    <property type="entry name" value="DUF1713"/>
    <property type="match status" value="1"/>
</dbReference>
<organism evidence="3 4">
    <name type="scientific">Chlamydomonas schloesseri</name>
    <dbReference type="NCBI Taxonomy" id="2026947"/>
    <lineage>
        <taxon>Eukaryota</taxon>
        <taxon>Viridiplantae</taxon>
        <taxon>Chlorophyta</taxon>
        <taxon>core chlorophytes</taxon>
        <taxon>Chlorophyceae</taxon>
        <taxon>CS clade</taxon>
        <taxon>Chlamydomonadales</taxon>
        <taxon>Chlamydomonadaceae</taxon>
        <taxon>Chlamydomonas</taxon>
    </lineage>
</organism>
<dbReference type="EMBL" id="JAEHOD010000004">
    <property type="protein sequence ID" value="KAG2453001.1"/>
    <property type="molecule type" value="Genomic_DNA"/>
</dbReference>
<evidence type="ECO:0000256" key="1">
    <source>
        <dbReference type="SAM" id="MobiDB-lite"/>
    </source>
</evidence>
<dbReference type="AlphaFoldDB" id="A0A835WUK4"/>
<sequence>MKPFAAQAWPHGAEALFRLPHGHAFVQLERRGAAAAAAGSDIVLQALTHIAEVPLSVPAGSDAAGGEVMQCISTKTWRRLKMKKHKIRKRRRLVRHQGKK</sequence>
<accession>A0A835WUK4</accession>